<evidence type="ECO:0000313" key="2">
    <source>
        <dbReference type="Proteomes" id="UP000298653"/>
    </source>
</evidence>
<sequence length="51" mass="5944">MLSTFNYPVADYYLIIKKIVSQGIFKVKNIQHGAHNYKFIPFSEESLSLFC</sequence>
<evidence type="ECO:0000313" key="1">
    <source>
        <dbReference type="EMBL" id="QCP33493.1"/>
    </source>
</evidence>
<protein>
    <submittedName>
        <fullName evidence="1">Uncharacterized protein</fullName>
    </submittedName>
</protein>
<dbReference type="AlphaFoldDB" id="A0A4P8ICR2"/>
<reference evidence="1 2" key="1">
    <citation type="submission" date="2019-05" db="EMBL/GenBank/DDBJ databases">
        <title>Complete genome sequencing of Anaerostipes rhamnosivorans.</title>
        <authorList>
            <person name="Bui T.P.N."/>
            <person name="de Vos W.M."/>
        </authorList>
    </citation>
    <scope>NUCLEOTIDE SEQUENCE [LARGE SCALE GENOMIC DNA]</scope>
    <source>
        <strain evidence="1 2">1y2</strain>
    </source>
</reference>
<organism evidence="1 2">
    <name type="scientific">Anaerostipes rhamnosivorans</name>
    <dbReference type="NCBI Taxonomy" id="1229621"/>
    <lineage>
        <taxon>Bacteria</taxon>
        <taxon>Bacillati</taxon>
        <taxon>Bacillota</taxon>
        <taxon>Clostridia</taxon>
        <taxon>Lachnospirales</taxon>
        <taxon>Lachnospiraceae</taxon>
        <taxon>Anaerostipes</taxon>
    </lineage>
</organism>
<dbReference type="Proteomes" id="UP000298653">
    <property type="component" value="Chromosome"/>
</dbReference>
<dbReference type="KEGG" id="arf:AR1Y2_0039"/>
<gene>
    <name evidence="1" type="ORF">AR1Y2_0039</name>
</gene>
<name>A0A4P8ICR2_9FIRM</name>
<keyword evidence="2" id="KW-1185">Reference proteome</keyword>
<accession>A0A4P8ICR2</accession>
<proteinExistence type="predicted"/>
<dbReference type="EMBL" id="CP040058">
    <property type="protein sequence ID" value="QCP33493.1"/>
    <property type="molecule type" value="Genomic_DNA"/>
</dbReference>